<reference evidence="3 4" key="1">
    <citation type="submission" date="2018-06" db="EMBL/GenBank/DDBJ databases">
        <title>Genomic Encyclopedia of Type Strains, Phase III (KMG-III): the genomes of soil and plant-associated and newly described type strains.</title>
        <authorList>
            <person name="Whitman W."/>
        </authorList>
    </citation>
    <scope>NUCLEOTIDE SEQUENCE [LARGE SCALE GENOMIC DNA]</scope>
    <source>
        <strain evidence="3 4">CGMCC 1.12398</strain>
    </source>
</reference>
<dbReference type="InterPro" id="IPR025665">
    <property type="entry name" value="Beta-barrel_OMP_2"/>
</dbReference>
<dbReference type="Pfam" id="PF13568">
    <property type="entry name" value="OMP_b-brl_2"/>
    <property type="match status" value="1"/>
</dbReference>
<name>A0A327YZ01_9FLAO</name>
<evidence type="ECO:0000313" key="3">
    <source>
        <dbReference type="EMBL" id="RAK24985.1"/>
    </source>
</evidence>
<feature type="signal peptide" evidence="1">
    <location>
        <begin position="1"/>
        <end position="20"/>
    </location>
</feature>
<feature type="chain" id="PRO_5016319201" evidence="1">
    <location>
        <begin position="21"/>
        <end position="198"/>
    </location>
</feature>
<dbReference type="RefSeq" id="WP_111565570.1">
    <property type="nucleotide sequence ID" value="NZ_QLMI01000001.1"/>
</dbReference>
<organism evidence="3 4">
    <name type="scientific">Flavobacterium aquaticum</name>
    <dbReference type="NCBI Taxonomy" id="1236486"/>
    <lineage>
        <taxon>Bacteria</taxon>
        <taxon>Pseudomonadati</taxon>
        <taxon>Bacteroidota</taxon>
        <taxon>Flavobacteriia</taxon>
        <taxon>Flavobacteriales</taxon>
        <taxon>Flavobacteriaceae</taxon>
        <taxon>Flavobacterium</taxon>
    </lineage>
</organism>
<keyword evidence="1" id="KW-0732">Signal</keyword>
<sequence>MKKAFYLLAILFGCVTFSNAQVSFKPGFRAGLNVSHFSKGDDAYYNDGFTSNRDFGSRTDFYVGFFGDLKLTKYYSLQPEINYSRQGSKYDYYDEALMRNQSTDLEVSYLAVGIANKFTFNKLNVHVGPTFEFLVDQNFDTDADIDLAFFLGLGYDITPNFGVEARIKKGIVPVLDYSDGNHTNVVFSVGGFYKFDVK</sequence>
<protein>
    <submittedName>
        <fullName evidence="3">Outer membrane protein with beta-barrel domain</fullName>
    </submittedName>
</protein>
<accession>A0A327YZ01</accession>
<dbReference type="SUPFAM" id="SSF56925">
    <property type="entry name" value="OMPA-like"/>
    <property type="match status" value="1"/>
</dbReference>
<evidence type="ECO:0000259" key="2">
    <source>
        <dbReference type="Pfam" id="PF13568"/>
    </source>
</evidence>
<feature type="domain" description="Outer membrane protein beta-barrel" evidence="2">
    <location>
        <begin position="20"/>
        <end position="175"/>
    </location>
</feature>
<evidence type="ECO:0000313" key="4">
    <source>
        <dbReference type="Proteomes" id="UP000249620"/>
    </source>
</evidence>
<proteinExistence type="predicted"/>
<dbReference type="OrthoDB" id="947434at2"/>
<keyword evidence="4" id="KW-1185">Reference proteome</keyword>
<dbReference type="Proteomes" id="UP000249620">
    <property type="component" value="Unassembled WGS sequence"/>
</dbReference>
<evidence type="ECO:0000256" key="1">
    <source>
        <dbReference type="SAM" id="SignalP"/>
    </source>
</evidence>
<dbReference type="InterPro" id="IPR011250">
    <property type="entry name" value="OMP/PagP_B-barrel"/>
</dbReference>
<gene>
    <name evidence="3" type="ORF">B0I03_101142</name>
</gene>
<dbReference type="EMBL" id="QLMI01000001">
    <property type="protein sequence ID" value="RAK24985.1"/>
    <property type="molecule type" value="Genomic_DNA"/>
</dbReference>
<comment type="caution">
    <text evidence="3">The sequence shown here is derived from an EMBL/GenBank/DDBJ whole genome shotgun (WGS) entry which is preliminary data.</text>
</comment>
<dbReference type="AlphaFoldDB" id="A0A327YZ01"/>